<organism evidence="1 2">
    <name type="scientific">Cupriavidus necator (strain ATCC 17699 / DSM 428 / KCTC 22496 / NCIMB 10442 / H16 / Stanier 337)</name>
    <name type="common">Ralstonia eutropha</name>
    <dbReference type="NCBI Taxonomy" id="381666"/>
    <lineage>
        <taxon>Bacteria</taxon>
        <taxon>Pseudomonadati</taxon>
        <taxon>Pseudomonadota</taxon>
        <taxon>Betaproteobacteria</taxon>
        <taxon>Burkholderiales</taxon>
        <taxon>Burkholderiaceae</taxon>
        <taxon>Cupriavidus</taxon>
    </lineage>
</organism>
<protein>
    <submittedName>
        <fullName evidence="1">Uncharacterized protein</fullName>
    </submittedName>
</protein>
<accession>Q0KDE8</accession>
<dbReference type="eggNOG" id="COG3779">
    <property type="taxonomic scope" value="Bacteria"/>
</dbReference>
<gene>
    <name evidence="1" type="ordered locus">H16_A0826</name>
</gene>
<evidence type="ECO:0000313" key="2">
    <source>
        <dbReference type="Proteomes" id="UP000008210"/>
    </source>
</evidence>
<keyword evidence="2" id="KW-1185">Reference proteome</keyword>
<sequence length="289" mass="31367">MPRTTTRPRSCQANNYRVDSLNPIGPRRSCFAPTSRPRRIHLQAIRCMQNLAVLILPGTWSSLVEFKAAIKKQAPNYRFANGVLVDQRTRQGVHIHFQKGHNSSIVEDFRCGGTYWYDSDDMRAIARHTSHVLLADAGGSRQRMAHVMGAASAVVRAGALGVYVENAGVAHPSQNWLALANDGIDGIFRAFVATVDAGGSGAHCSGMQNFGLKGVSVPSNIPDCTTVAGAFAWHLVVKEVKVKVGETMMVGTKSYSSRVRIVESTVAPEGSMFYNRFGTLQLLPATSVH</sequence>
<evidence type="ECO:0000313" key="1">
    <source>
        <dbReference type="EMBL" id="CAJ91973.1"/>
    </source>
</evidence>
<dbReference type="AlphaFoldDB" id="Q0KDE8"/>
<dbReference type="HOGENOM" id="CLU_098595_0_0_4"/>
<dbReference type="EMBL" id="AM260479">
    <property type="protein sequence ID" value="CAJ91973.1"/>
    <property type="molecule type" value="Genomic_DNA"/>
</dbReference>
<dbReference type="Proteomes" id="UP000008210">
    <property type="component" value="Chromosome 1"/>
</dbReference>
<reference evidence="1 2" key="1">
    <citation type="journal article" date="2006" name="Nat. Biotechnol.">
        <title>Genome sequence of the bioplastic-producing 'Knallgas' bacterium Ralstonia eutropha H16.</title>
        <authorList>
            <person name="Pohlmann A."/>
            <person name="Fricke W.F."/>
            <person name="Reinecke F."/>
            <person name="Kusian B."/>
            <person name="Liesegang H."/>
            <person name="Cramm R."/>
            <person name="Eitinger T."/>
            <person name="Ewering C."/>
            <person name="Potter M."/>
            <person name="Schwartz E."/>
            <person name="Strittmatter A."/>
            <person name="Voss I."/>
            <person name="Gottschalk G."/>
            <person name="Steinbuechel A."/>
            <person name="Friedrich B."/>
            <person name="Bowien B."/>
        </authorList>
    </citation>
    <scope>NUCLEOTIDE SEQUENCE [LARGE SCALE GENOMIC DNA]</scope>
    <source>
        <strain evidence="2">ATCC 17699 / DSM 428 / KCTC 22496 / NCIMB 10442 / H16 / Stanier 337</strain>
    </source>
</reference>
<dbReference type="KEGG" id="reh:H16_A0826"/>
<name>Q0KDE8_CUPNH</name>
<proteinExistence type="predicted"/>